<feature type="region of interest" description="Disordered" evidence="1">
    <location>
        <begin position="309"/>
        <end position="338"/>
    </location>
</feature>
<protein>
    <submittedName>
        <fullName evidence="2">Uncharacterized protein</fullName>
    </submittedName>
</protein>
<dbReference type="OrthoDB" id="3055326at2759"/>
<reference evidence="2 3" key="1">
    <citation type="journal article" date="2020" name="ISME J.">
        <title>Uncovering the hidden diversity of litter-decomposition mechanisms in mushroom-forming fungi.</title>
        <authorList>
            <person name="Floudas D."/>
            <person name="Bentzer J."/>
            <person name="Ahren D."/>
            <person name="Johansson T."/>
            <person name="Persson P."/>
            <person name="Tunlid A."/>
        </authorList>
    </citation>
    <scope>NUCLEOTIDE SEQUENCE [LARGE SCALE GENOMIC DNA]</scope>
    <source>
        <strain evidence="2 3">CBS 661.87</strain>
    </source>
</reference>
<dbReference type="EMBL" id="JAACJP010000009">
    <property type="protein sequence ID" value="KAF5381975.1"/>
    <property type="molecule type" value="Genomic_DNA"/>
</dbReference>
<evidence type="ECO:0000313" key="2">
    <source>
        <dbReference type="EMBL" id="KAF5381975.1"/>
    </source>
</evidence>
<name>A0A8H5HFD5_9AGAR</name>
<dbReference type="Proteomes" id="UP000565441">
    <property type="component" value="Unassembled WGS sequence"/>
</dbReference>
<evidence type="ECO:0000313" key="3">
    <source>
        <dbReference type="Proteomes" id="UP000565441"/>
    </source>
</evidence>
<sequence>METHNTQDCLPLATNVSTPNVTPPQHSSPDGHSVSPPLQFSTSTPVPQSNDVAGHPSLGSALISISTGVQSTMSSLHNLQVAIINANGGRNLHQFRDVFTQLQQSLHREWEGIIRFLHQCYDFSLRAARLRDGHRAFSDEEFSHYFRELINLSGTLLSSSQVVLSLHQQISVQVTRLAPHLSCFLRRSGKPRRTPVYQVISEHPQPASASKKTDVRHDFVQSNLLAAYPDGPAALASSIEALYEIFIGISIMSQVWASVYERHQFLVRDDFQQEQSLLDGWAEDTELILSAIAYLKKMSDAITIDAVAPRPKHRGRKSSRETNDTSLPICSSGMQRRNTSSSWGKEVFTRWDLFFGLRRRR</sequence>
<feature type="compositionally biased region" description="Polar residues" evidence="1">
    <location>
        <begin position="324"/>
        <end position="338"/>
    </location>
</feature>
<accession>A0A8H5HFD5</accession>
<organism evidence="2 3">
    <name type="scientific">Tricholomella constricta</name>
    <dbReference type="NCBI Taxonomy" id="117010"/>
    <lineage>
        <taxon>Eukaryota</taxon>
        <taxon>Fungi</taxon>
        <taxon>Dikarya</taxon>
        <taxon>Basidiomycota</taxon>
        <taxon>Agaricomycotina</taxon>
        <taxon>Agaricomycetes</taxon>
        <taxon>Agaricomycetidae</taxon>
        <taxon>Agaricales</taxon>
        <taxon>Tricholomatineae</taxon>
        <taxon>Lyophyllaceae</taxon>
        <taxon>Tricholomella</taxon>
    </lineage>
</organism>
<dbReference type="AlphaFoldDB" id="A0A8H5HFD5"/>
<feature type="compositionally biased region" description="Polar residues" evidence="1">
    <location>
        <begin position="1"/>
        <end position="51"/>
    </location>
</feature>
<keyword evidence="3" id="KW-1185">Reference proteome</keyword>
<feature type="region of interest" description="Disordered" evidence="1">
    <location>
        <begin position="1"/>
        <end position="53"/>
    </location>
</feature>
<evidence type="ECO:0000256" key="1">
    <source>
        <dbReference type="SAM" id="MobiDB-lite"/>
    </source>
</evidence>
<comment type="caution">
    <text evidence="2">The sequence shown here is derived from an EMBL/GenBank/DDBJ whole genome shotgun (WGS) entry which is preliminary data.</text>
</comment>
<proteinExistence type="predicted"/>
<gene>
    <name evidence="2" type="ORF">D9615_004295</name>
</gene>